<dbReference type="EMBL" id="MCYL01000010">
    <property type="protein sequence ID" value="PML57941.1"/>
    <property type="molecule type" value="Genomic_DNA"/>
</dbReference>
<evidence type="ECO:0000256" key="13">
    <source>
        <dbReference type="ARBA" id="ARBA00022960"/>
    </source>
</evidence>
<dbReference type="AlphaFoldDB" id="A0A2N7IJM2"/>
<dbReference type="InterPro" id="IPR003170">
    <property type="entry name" value="MurB"/>
</dbReference>
<dbReference type="InterPro" id="IPR006094">
    <property type="entry name" value="Oxid_FAD_bind_N"/>
</dbReference>
<evidence type="ECO:0000256" key="20">
    <source>
        <dbReference type="HAMAP-Rule" id="MF_00037"/>
    </source>
</evidence>
<dbReference type="NCBIfam" id="TIGR00179">
    <property type="entry name" value="murB"/>
    <property type="match status" value="1"/>
</dbReference>
<dbReference type="GO" id="GO:0009252">
    <property type="term" value="P:peptidoglycan biosynthetic process"/>
    <property type="evidence" value="ECO:0007669"/>
    <property type="project" value="UniProtKB-UniRule"/>
</dbReference>
<comment type="pathway">
    <text evidence="4 20">Cell wall biogenesis; peptidoglycan biosynthesis.</text>
</comment>
<dbReference type="Gene3D" id="3.90.78.10">
    <property type="entry name" value="UDP-N-acetylenolpyruvoylglucosamine reductase, C-terminal domain"/>
    <property type="match status" value="1"/>
</dbReference>
<dbReference type="UniPathway" id="UPA00219"/>
<evidence type="ECO:0000256" key="19">
    <source>
        <dbReference type="ARBA" id="ARBA00048914"/>
    </source>
</evidence>
<dbReference type="InterPro" id="IPR036635">
    <property type="entry name" value="MurB_C_sf"/>
</dbReference>
<keyword evidence="12 20" id="KW-0521">NADP</keyword>
<evidence type="ECO:0000313" key="23">
    <source>
        <dbReference type="Proteomes" id="UP000235746"/>
    </source>
</evidence>
<evidence type="ECO:0000256" key="4">
    <source>
        <dbReference type="ARBA" id="ARBA00004752"/>
    </source>
</evidence>
<dbReference type="Pfam" id="PF01565">
    <property type="entry name" value="FAD_binding_4"/>
    <property type="match status" value="1"/>
</dbReference>
<dbReference type="PANTHER" id="PTHR21071:SF4">
    <property type="entry name" value="UDP-N-ACETYLENOLPYRUVOYLGLUCOSAMINE REDUCTASE"/>
    <property type="match status" value="1"/>
</dbReference>
<feature type="active site" description="Proton donor" evidence="20">
    <location>
        <position position="228"/>
    </location>
</feature>
<comment type="catalytic activity">
    <reaction evidence="19 20">
        <text>UDP-N-acetyl-alpha-D-muramate + NADP(+) = UDP-N-acetyl-3-O-(1-carboxyvinyl)-alpha-D-glucosamine + NADPH + H(+)</text>
        <dbReference type="Rhea" id="RHEA:12248"/>
        <dbReference type="ChEBI" id="CHEBI:15378"/>
        <dbReference type="ChEBI" id="CHEBI:57783"/>
        <dbReference type="ChEBI" id="CHEBI:58349"/>
        <dbReference type="ChEBI" id="CHEBI:68483"/>
        <dbReference type="ChEBI" id="CHEBI:70757"/>
        <dbReference type="EC" id="1.3.1.98"/>
    </reaction>
</comment>
<accession>A0A2N7IJM2</accession>
<evidence type="ECO:0000256" key="1">
    <source>
        <dbReference type="ARBA" id="ARBA00001974"/>
    </source>
</evidence>
<dbReference type="InterPro" id="IPR016169">
    <property type="entry name" value="FAD-bd_PCMH_sub2"/>
</dbReference>
<gene>
    <name evidence="20" type="primary">murB</name>
    <name evidence="22" type="ORF">BCT74_18770</name>
</gene>
<keyword evidence="15 20" id="KW-0560">Oxidoreductase</keyword>
<comment type="similarity">
    <text evidence="5 20">Belongs to the MurB family.</text>
</comment>
<evidence type="ECO:0000259" key="21">
    <source>
        <dbReference type="PROSITE" id="PS51387"/>
    </source>
</evidence>
<dbReference type="Proteomes" id="UP000235746">
    <property type="component" value="Unassembled WGS sequence"/>
</dbReference>
<keyword evidence="14 20" id="KW-0573">Peptidoglycan synthesis</keyword>
<dbReference type="Gene3D" id="3.30.43.10">
    <property type="entry name" value="Uridine Diphospho-n-acetylenolpyruvylglucosamine Reductase, domain 2"/>
    <property type="match status" value="1"/>
</dbReference>
<evidence type="ECO:0000256" key="8">
    <source>
        <dbReference type="ARBA" id="ARBA00022490"/>
    </source>
</evidence>
<keyword evidence="9 20" id="KW-0132">Cell division</keyword>
<keyword evidence="11 20" id="KW-0274">FAD</keyword>
<dbReference type="InterPro" id="IPR016167">
    <property type="entry name" value="FAD-bd_PCMH_sub1"/>
</dbReference>
<dbReference type="EC" id="1.3.1.98" evidence="6 20"/>
<feature type="domain" description="FAD-binding PCMH-type" evidence="21">
    <location>
        <begin position="32"/>
        <end position="199"/>
    </location>
</feature>
<evidence type="ECO:0000256" key="11">
    <source>
        <dbReference type="ARBA" id="ARBA00022827"/>
    </source>
</evidence>
<evidence type="ECO:0000256" key="5">
    <source>
        <dbReference type="ARBA" id="ARBA00010485"/>
    </source>
</evidence>
<evidence type="ECO:0000256" key="3">
    <source>
        <dbReference type="ARBA" id="ARBA00004496"/>
    </source>
</evidence>
<dbReference type="SUPFAM" id="SSF56194">
    <property type="entry name" value="Uridine diphospho-N-Acetylenolpyruvylglucosamine reductase, MurB, C-terminal domain"/>
    <property type="match status" value="1"/>
</dbReference>
<organism evidence="22 23">
    <name type="scientific">Vibrio lentus</name>
    <dbReference type="NCBI Taxonomy" id="136468"/>
    <lineage>
        <taxon>Bacteria</taxon>
        <taxon>Pseudomonadati</taxon>
        <taxon>Pseudomonadota</taxon>
        <taxon>Gammaproteobacteria</taxon>
        <taxon>Vibrionales</taxon>
        <taxon>Vibrionaceae</taxon>
        <taxon>Vibrio</taxon>
    </lineage>
</organism>
<comment type="function">
    <text evidence="2 20">Cell wall formation.</text>
</comment>
<protein>
    <recommendedName>
        <fullName evidence="7 20">UDP-N-acetylenolpyruvoylglucosamine reductase</fullName>
        <ecNumber evidence="6 20">1.3.1.98</ecNumber>
    </recommendedName>
    <alternativeName>
        <fullName evidence="18 20">UDP-N-acetylmuramate dehydrogenase</fullName>
    </alternativeName>
</protein>
<keyword evidence="16 20" id="KW-0131">Cell cycle</keyword>
<evidence type="ECO:0000256" key="16">
    <source>
        <dbReference type="ARBA" id="ARBA00023306"/>
    </source>
</evidence>
<reference evidence="23" key="1">
    <citation type="submission" date="2016-07" db="EMBL/GenBank/DDBJ databases">
        <title>Nontailed viruses are major unrecognized killers of bacteria in the ocean.</title>
        <authorList>
            <person name="Kauffman K."/>
            <person name="Hussain F."/>
            <person name="Yang J."/>
            <person name="Arevalo P."/>
            <person name="Brown J."/>
            <person name="Cutler M."/>
            <person name="Kelly L."/>
            <person name="Polz M.F."/>
        </authorList>
    </citation>
    <scope>NUCLEOTIDE SEQUENCE [LARGE SCALE GENOMIC DNA]</scope>
    <source>
        <strain evidence="23">10N.261.51.B8</strain>
    </source>
</reference>
<dbReference type="GO" id="GO:0005829">
    <property type="term" value="C:cytosol"/>
    <property type="evidence" value="ECO:0007669"/>
    <property type="project" value="TreeGrafter"/>
</dbReference>
<proteinExistence type="inferred from homology"/>
<evidence type="ECO:0000256" key="9">
    <source>
        <dbReference type="ARBA" id="ARBA00022618"/>
    </source>
</evidence>
<keyword evidence="8 20" id="KW-0963">Cytoplasm</keyword>
<comment type="cofactor">
    <cofactor evidence="1 20">
        <name>FAD</name>
        <dbReference type="ChEBI" id="CHEBI:57692"/>
    </cofactor>
</comment>
<evidence type="ECO:0000256" key="14">
    <source>
        <dbReference type="ARBA" id="ARBA00022984"/>
    </source>
</evidence>
<evidence type="ECO:0000256" key="18">
    <source>
        <dbReference type="ARBA" id="ARBA00031026"/>
    </source>
</evidence>
<keyword evidence="10 20" id="KW-0285">Flavoprotein</keyword>
<feature type="active site" evidence="20">
    <location>
        <position position="303"/>
    </location>
</feature>
<dbReference type="GO" id="GO:0071555">
    <property type="term" value="P:cell wall organization"/>
    <property type="evidence" value="ECO:0007669"/>
    <property type="project" value="UniProtKB-KW"/>
</dbReference>
<keyword evidence="13 20" id="KW-0133">Cell shape</keyword>
<evidence type="ECO:0000256" key="17">
    <source>
        <dbReference type="ARBA" id="ARBA00023316"/>
    </source>
</evidence>
<evidence type="ECO:0000256" key="10">
    <source>
        <dbReference type="ARBA" id="ARBA00022630"/>
    </source>
</evidence>
<evidence type="ECO:0000313" key="22">
    <source>
        <dbReference type="EMBL" id="PML57941.1"/>
    </source>
</evidence>
<dbReference type="HAMAP" id="MF_00037">
    <property type="entry name" value="MurB"/>
    <property type="match status" value="1"/>
</dbReference>
<dbReference type="GO" id="GO:0008762">
    <property type="term" value="F:UDP-N-acetylmuramate dehydrogenase activity"/>
    <property type="evidence" value="ECO:0007669"/>
    <property type="project" value="UniProtKB-UniRule"/>
</dbReference>
<feature type="active site" evidence="20">
    <location>
        <position position="178"/>
    </location>
</feature>
<evidence type="ECO:0000256" key="12">
    <source>
        <dbReference type="ARBA" id="ARBA00022857"/>
    </source>
</evidence>
<dbReference type="InterPro" id="IPR016166">
    <property type="entry name" value="FAD-bd_PCMH"/>
</dbReference>
<dbReference type="Gene3D" id="3.30.465.10">
    <property type="match status" value="1"/>
</dbReference>
<dbReference type="PROSITE" id="PS51387">
    <property type="entry name" value="FAD_PCMH"/>
    <property type="match status" value="1"/>
</dbReference>
<keyword evidence="17 20" id="KW-0961">Cell wall biogenesis/degradation</keyword>
<dbReference type="InterPro" id="IPR036318">
    <property type="entry name" value="FAD-bd_PCMH-like_sf"/>
</dbReference>
<dbReference type="SUPFAM" id="SSF56176">
    <property type="entry name" value="FAD-binding/transporter-associated domain-like"/>
    <property type="match status" value="1"/>
</dbReference>
<evidence type="ECO:0000256" key="2">
    <source>
        <dbReference type="ARBA" id="ARBA00003921"/>
    </source>
</evidence>
<evidence type="ECO:0000256" key="6">
    <source>
        <dbReference type="ARBA" id="ARBA00012518"/>
    </source>
</evidence>
<dbReference type="InterPro" id="IPR011601">
    <property type="entry name" value="MurB_C"/>
</dbReference>
<dbReference type="GO" id="GO:0071949">
    <property type="term" value="F:FAD binding"/>
    <property type="evidence" value="ECO:0007669"/>
    <property type="project" value="InterPro"/>
</dbReference>
<comment type="caution">
    <text evidence="22">The sequence shown here is derived from an EMBL/GenBank/DDBJ whole genome shotgun (WGS) entry which is preliminary data.</text>
</comment>
<dbReference type="Pfam" id="PF02873">
    <property type="entry name" value="MurB_C"/>
    <property type="match status" value="1"/>
</dbReference>
<dbReference type="GO" id="GO:0008360">
    <property type="term" value="P:regulation of cell shape"/>
    <property type="evidence" value="ECO:0007669"/>
    <property type="project" value="UniProtKB-KW"/>
</dbReference>
<evidence type="ECO:0000256" key="15">
    <source>
        <dbReference type="ARBA" id="ARBA00023002"/>
    </source>
</evidence>
<name>A0A2N7IJM2_9VIBR</name>
<dbReference type="PANTHER" id="PTHR21071">
    <property type="entry name" value="UDP-N-ACETYLENOLPYRUVOYLGLUCOSAMINE REDUCTASE"/>
    <property type="match status" value="1"/>
</dbReference>
<sequence>MKDHDALLAELNDLPTVTVSVNADLRFFSYWKIGGRAKIVAEPEGIESLARVIKLANQYPDVPHLVIGDCSNLLFADEGFDGLIIKVGNGLNRIEFDDNRVYCESGVWVPELAYRTYREGLSGIEHICGIPGRLGGLVYMNGGSNRRAISENLESILVINSDGEVINIDSKTLSFAYRTSPFQDMNVIIAAATLTLEKSERNDIRHTMRKTLASRRRKFPRKQPNCGSVFASNPAMYETVGPPGYAIEKVGLKGHKIGEAQISPMHANFIVNLGKAKAKDVLSLIKLAREKVYQDTNFYMDCEVRYVFPDGVNCKAHEV</sequence>
<dbReference type="RefSeq" id="WP_102578494.1">
    <property type="nucleotide sequence ID" value="NZ_MCYL01000010.1"/>
</dbReference>
<comment type="subcellular location">
    <subcellularLocation>
        <location evidence="3 20">Cytoplasm</location>
    </subcellularLocation>
</comment>
<evidence type="ECO:0000256" key="7">
    <source>
        <dbReference type="ARBA" id="ARBA00015188"/>
    </source>
</evidence>
<dbReference type="NCBIfam" id="NF010480">
    <property type="entry name" value="PRK13905.1"/>
    <property type="match status" value="1"/>
</dbReference>
<dbReference type="GO" id="GO:0051301">
    <property type="term" value="P:cell division"/>
    <property type="evidence" value="ECO:0007669"/>
    <property type="project" value="UniProtKB-KW"/>
</dbReference>